<dbReference type="PANTHER" id="PTHR39441:SF1">
    <property type="entry name" value="DUF2252 DOMAIN-CONTAINING PROTEIN"/>
    <property type="match status" value="1"/>
</dbReference>
<evidence type="ECO:0000313" key="1">
    <source>
        <dbReference type="EMBL" id="BEH00750.1"/>
    </source>
</evidence>
<evidence type="ECO:0000313" key="2">
    <source>
        <dbReference type="Proteomes" id="UP001431656"/>
    </source>
</evidence>
<sequence>MPADHTALYGPRPSVNELAQQGKQLRKQCPRSDLGTGCNFDRDPIALLEAQNAGRVQSLVPIRWGRMSQSAFAFYRGAAALMAHDLAPTPVSGVRVQACGDAHLSNFGFYASPERELVFDLNDFDETLPAPWEWDVERLVASLVVAARSSGFGDQVATTVAIGCARAYRTAMRWLAARGALQNFHTLVKASELLSRSEQMDMGAAGKEIARATRKAEGRTSETALQKLTTVCENGELRLVEQPPLMVRPQQWPDDIASVPKVYGASVGPDIRALLKRFQPVDGMLRVVGVGSVGTRCFIELLVDATESPLILQIKEATTSVLEPYAGASELSQAGERVVSGQRIMQAVSDPFLGWTCSDGHEYYVRQFRDMKGAFQIERLSADLLNKYGQLCGLVLARAHAQTAEPALISGYLGKGTAFDEAMAAFALGYAEQNDADYQALLAAIAEGRITADSLG</sequence>
<keyword evidence="2" id="KW-1185">Reference proteome</keyword>
<dbReference type="Pfam" id="PF10009">
    <property type="entry name" value="DUF2252"/>
    <property type="match status" value="1"/>
</dbReference>
<accession>A0AAN0KFY1</accession>
<dbReference type="InterPro" id="IPR018721">
    <property type="entry name" value="DUF2252"/>
</dbReference>
<dbReference type="Proteomes" id="UP001431656">
    <property type="component" value="Chromosome"/>
</dbReference>
<gene>
    <name evidence="1" type="ORF">brsh051_00310</name>
</gene>
<dbReference type="KEGG" id="broo:brsh051_00310"/>
<dbReference type="PANTHER" id="PTHR39441">
    <property type="entry name" value="DUF2252 DOMAIN-CONTAINING PROTEIN"/>
    <property type="match status" value="1"/>
</dbReference>
<reference evidence="1" key="1">
    <citation type="journal article" date="2024" name="Int. J. Syst. Evol. Microbiol.">
        <title>Brooklawnia propionicigenes sp. nov., a facultatively anaerobic, propionate-producing bacterium isolated from a methanogenic reactor treating waste from cattle farms.</title>
        <authorList>
            <person name="Akita Y."/>
            <person name="Ueki A."/>
            <person name="Tonouchi A."/>
            <person name="Sugawara Y."/>
            <person name="Honma S."/>
            <person name="Kaku N."/>
            <person name="Ueki K."/>
        </authorList>
    </citation>
    <scope>NUCLEOTIDE SEQUENCE</scope>
    <source>
        <strain evidence="1">SH051</strain>
    </source>
</reference>
<organism evidence="1 2">
    <name type="scientific">Brooklawnia propionicigenes</name>
    <dbReference type="NCBI Taxonomy" id="3041175"/>
    <lineage>
        <taxon>Bacteria</taxon>
        <taxon>Bacillati</taxon>
        <taxon>Actinomycetota</taxon>
        <taxon>Actinomycetes</taxon>
        <taxon>Propionibacteriales</taxon>
        <taxon>Propionibacteriaceae</taxon>
        <taxon>Brooklawnia</taxon>
    </lineage>
</organism>
<name>A0AAN0KFY1_9ACTN</name>
<dbReference type="RefSeq" id="WP_286266400.1">
    <property type="nucleotide sequence ID" value="NZ_AP028056.1"/>
</dbReference>
<protein>
    <submittedName>
        <fullName evidence="1">DUF2252 domain-containing protein</fullName>
    </submittedName>
</protein>
<proteinExistence type="predicted"/>
<dbReference type="EMBL" id="AP028056">
    <property type="protein sequence ID" value="BEH00750.1"/>
    <property type="molecule type" value="Genomic_DNA"/>
</dbReference>
<dbReference type="AlphaFoldDB" id="A0AAN0KFY1"/>